<gene>
    <name evidence="5" type="ORF">DB32_003615</name>
</gene>
<dbReference type="InterPro" id="IPR011990">
    <property type="entry name" value="TPR-like_helical_dom_sf"/>
</dbReference>
<accession>A0A0F6YIQ9</accession>
<feature type="region of interest" description="Disordered" evidence="4">
    <location>
        <begin position="1"/>
        <end position="21"/>
    </location>
</feature>
<dbReference type="PROSITE" id="PS50293">
    <property type="entry name" value="TPR_REGION"/>
    <property type="match status" value="1"/>
</dbReference>
<evidence type="ECO:0000313" key="5">
    <source>
        <dbReference type="EMBL" id="AKF06466.1"/>
    </source>
</evidence>
<dbReference type="InterPro" id="IPR016031">
    <property type="entry name" value="Trp_RNA-bd_attenuator-like_dom"/>
</dbReference>
<dbReference type="RefSeq" id="WP_053233636.1">
    <property type="nucleotide sequence ID" value="NZ_CP011125.1"/>
</dbReference>
<name>A0A0F6YIQ9_9BACT</name>
<dbReference type="STRING" id="927083.DB32_003615"/>
<dbReference type="SUPFAM" id="SSF51219">
    <property type="entry name" value="TRAP-like"/>
    <property type="match status" value="1"/>
</dbReference>
<evidence type="ECO:0000256" key="2">
    <source>
        <dbReference type="ARBA" id="ARBA00022803"/>
    </source>
</evidence>
<dbReference type="PANTHER" id="PTHR45586:SF1">
    <property type="entry name" value="LIPOPOLYSACCHARIDE ASSEMBLY PROTEIN B"/>
    <property type="match status" value="1"/>
</dbReference>
<dbReference type="InterPro" id="IPR051012">
    <property type="entry name" value="CellSynth/LPSAsmb/PSIAsmb"/>
</dbReference>
<dbReference type="Gene3D" id="1.25.40.10">
    <property type="entry name" value="Tetratricopeptide repeat domain"/>
    <property type="match status" value="1"/>
</dbReference>
<dbReference type="SMART" id="SM00028">
    <property type="entry name" value="TPR"/>
    <property type="match status" value="2"/>
</dbReference>
<evidence type="ECO:0000256" key="4">
    <source>
        <dbReference type="SAM" id="MobiDB-lite"/>
    </source>
</evidence>
<proteinExistence type="predicted"/>
<keyword evidence="1" id="KW-0677">Repeat</keyword>
<organism evidence="5 6">
    <name type="scientific">Sandaracinus amylolyticus</name>
    <dbReference type="NCBI Taxonomy" id="927083"/>
    <lineage>
        <taxon>Bacteria</taxon>
        <taxon>Pseudomonadati</taxon>
        <taxon>Myxococcota</taxon>
        <taxon>Polyangia</taxon>
        <taxon>Polyangiales</taxon>
        <taxon>Sandaracinaceae</taxon>
        <taxon>Sandaracinus</taxon>
    </lineage>
</organism>
<protein>
    <submittedName>
        <fullName evidence="5">TolA protein</fullName>
    </submittedName>
</protein>
<evidence type="ECO:0000256" key="1">
    <source>
        <dbReference type="ARBA" id="ARBA00022737"/>
    </source>
</evidence>
<dbReference type="PROSITE" id="PS50005">
    <property type="entry name" value="TPR"/>
    <property type="match status" value="1"/>
</dbReference>
<dbReference type="OrthoDB" id="5507417at2"/>
<keyword evidence="6" id="KW-1185">Reference proteome</keyword>
<dbReference type="Proteomes" id="UP000034883">
    <property type="component" value="Chromosome"/>
</dbReference>
<dbReference type="Pfam" id="PF13432">
    <property type="entry name" value="TPR_16"/>
    <property type="match status" value="2"/>
</dbReference>
<keyword evidence="2 3" id="KW-0802">TPR repeat</keyword>
<reference evidence="5 6" key="1">
    <citation type="submission" date="2015-03" db="EMBL/GenBank/DDBJ databases">
        <title>Genome assembly of Sandaracinus amylolyticus DSM 53668.</title>
        <authorList>
            <person name="Sharma G."/>
            <person name="Subramanian S."/>
        </authorList>
    </citation>
    <scope>NUCLEOTIDE SEQUENCE [LARGE SCALE GENOMIC DNA]</scope>
    <source>
        <strain evidence="5 6">DSM 53668</strain>
    </source>
</reference>
<dbReference type="PANTHER" id="PTHR45586">
    <property type="entry name" value="TPR REPEAT-CONTAINING PROTEIN PA4667"/>
    <property type="match status" value="1"/>
</dbReference>
<dbReference type="EMBL" id="CP011125">
    <property type="protein sequence ID" value="AKF06466.1"/>
    <property type="molecule type" value="Genomic_DNA"/>
</dbReference>
<dbReference type="AlphaFoldDB" id="A0A0F6YIQ9"/>
<evidence type="ECO:0000313" key="6">
    <source>
        <dbReference type="Proteomes" id="UP000034883"/>
    </source>
</evidence>
<sequence length="456" mass="49885">MAEDSTPPQAPPHARLPIDPGGDVGWDEDFLFHLSRGSELLLENRVVEAKEQLERALAYRPADAKGQDLLAGVYFRLGVYPRAIELWRGLVRTFPRDATLRVNLGLALFKTGQPEDALDHLRRALEVDPEHARAWGYVGLIKWRLGKLQEARDAFARGGQASMARRMEELVASSAGVLDVPPSEVRADDREVTEVRTTADAAIGRLGDDASLVLETTREAAHERKATGQWRVHEAGADPIPRSAHPTRPTPADAPMSLASLLDWWAPSVPSGEPLVVSSSGALLLSTEGALHARETGVRLVRGTPTSGPVTRRFRRPTDERLGDEEPILRWQGPLLAVITPRAGERFQALRIDDDVLYVVERFIAAFDDRVTFESGRLPEHAGAGRLALFRGSGSLVLRLPRPPTAVSVRTGEDVRVAPESLLGWTGRLFPLDEAVRDPEGDAILALRGDGTILLV</sequence>
<evidence type="ECO:0000256" key="3">
    <source>
        <dbReference type="PROSITE-ProRule" id="PRU00339"/>
    </source>
</evidence>
<dbReference type="InterPro" id="IPR019734">
    <property type="entry name" value="TPR_rpt"/>
</dbReference>
<dbReference type="KEGG" id="samy:DB32_003615"/>
<feature type="repeat" description="TPR" evidence="3">
    <location>
        <begin position="98"/>
        <end position="131"/>
    </location>
</feature>
<dbReference type="SUPFAM" id="SSF48452">
    <property type="entry name" value="TPR-like"/>
    <property type="match status" value="1"/>
</dbReference>